<organism evidence="1 2">
    <name type="scientific">Corynebacterium epidermidicanis</name>
    <dbReference type="NCBI Taxonomy" id="1050174"/>
    <lineage>
        <taxon>Bacteria</taxon>
        <taxon>Bacillati</taxon>
        <taxon>Actinomycetota</taxon>
        <taxon>Actinomycetes</taxon>
        <taxon>Mycobacteriales</taxon>
        <taxon>Corynebacteriaceae</taxon>
        <taxon>Corynebacterium</taxon>
    </lineage>
</organism>
<proteinExistence type="predicted"/>
<accession>A0A0G3GSZ8</accession>
<dbReference type="PATRIC" id="fig|1050174.4.peg.1824"/>
<dbReference type="KEGG" id="cei:CEPID_09070"/>
<evidence type="ECO:0000313" key="2">
    <source>
        <dbReference type="Proteomes" id="UP000035368"/>
    </source>
</evidence>
<dbReference type="Proteomes" id="UP000035368">
    <property type="component" value="Chromosome"/>
</dbReference>
<evidence type="ECO:0000313" key="1">
    <source>
        <dbReference type="EMBL" id="AKK03660.1"/>
    </source>
</evidence>
<dbReference type="EMBL" id="CP011541">
    <property type="protein sequence ID" value="AKK03660.1"/>
    <property type="molecule type" value="Genomic_DNA"/>
</dbReference>
<keyword evidence="2" id="KW-1185">Reference proteome</keyword>
<gene>
    <name evidence="1" type="ORF">CEPID_09070</name>
</gene>
<name>A0A0G3GSZ8_9CORY</name>
<sequence length="42" mass="4878">MERGEFRLSIAELEQFEALTAEFEVSEERVLVASSLRRVYVS</sequence>
<reference evidence="1 2" key="1">
    <citation type="submission" date="2015-05" db="EMBL/GenBank/DDBJ databases">
        <title>Complete genome sequence of Corynebacterium epidermidicanis DSM 45586, isolated from the skin of a dog suffering from pruritus.</title>
        <authorList>
            <person name="Ruckert C."/>
            <person name="Albersmeier A."/>
            <person name="Winkler A."/>
            <person name="Tauch A."/>
        </authorList>
    </citation>
    <scope>NUCLEOTIDE SEQUENCE [LARGE SCALE GENOMIC DNA]</scope>
    <source>
        <strain evidence="1 2">DSM 45586</strain>
    </source>
</reference>
<dbReference type="RefSeq" id="WP_269079456.1">
    <property type="nucleotide sequence ID" value="NZ_CP011541.1"/>
</dbReference>
<dbReference type="AlphaFoldDB" id="A0A0G3GSZ8"/>
<protein>
    <submittedName>
        <fullName evidence="1">Uncharacterized protein</fullName>
    </submittedName>
</protein>